<proteinExistence type="predicted"/>
<keyword evidence="1" id="KW-0812">Transmembrane</keyword>
<keyword evidence="3" id="KW-1185">Reference proteome</keyword>
<sequence length="71" mass="7572">MIVILETKSSISSLTFTPSLLLLSKPKMQIKTALTAVLLMVSGATAIATDAFFVMRFVLTRAQNVNLSGGI</sequence>
<dbReference type="EMBL" id="SRQM01000048">
    <property type="protein sequence ID" value="KAG6120873.1"/>
    <property type="molecule type" value="Genomic_DNA"/>
</dbReference>
<dbReference type="AlphaFoldDB" id="A0A9P7Q5P7"/>
<evidence type="ECO:0000313" key="3">
    <source>
        <dbReference type="Proteomes" id="UP000732380"/>
    </source>
</evidence>
<evidence type="ECO:0000256" key="1">
    <source>
        <dbReference type="SAM" id="Phobius"/>
    </source>
</evidence>
<protein>
    <submittedName>
        <fullName evidence="2">Uncharacterized protein</fullName>
    </submittedName>
</protein>
<accession>A0A9P7Q5P7</accession>
<feature type="transmembrane region" description="Helical" evidence="1">
    <location>
        <begin position="33"/>
        <end position="59"/>
    </location>
</feature>
<keyword evidence="1" id="KW-0472">Membrane</keyword>
<gene>
    <name evidence="2" type="ORF">E4U13_005778</name>
</gene>
<dbReference type="Proteomes" id="UP000732380">
    <property type="component" value="Unassembled WGS sequence"/>
</dbReference>
<reference evidence="2 3" key="1">
    <citation type="journal article" date="2020" name="bioRxiv">
        <title>Whole genome comparisons of ergot fungi reveals the divergence and evolution of species within the genus Claviceps are the result of varying mechanisms driving genome evolution and host range expansion.</title>
        <authorList>
            <person name="Wyka S.A."/>
            <person name="Mondo S.J."/>
            <person name="Liu M."/>
            <person name="Dettman J."/>
            <person name="Nalam V."/>
            <person name="Broders K.D."/>
        </authorList>
    </citation>
    <scope>NUCLEOTIDE SEQUENCE [LARGE SCALE GENOMIC DNA]</scope>
    <source>
        <strain evidence="2 3">LM576</strain>
    </source>
</reference>
<organism evidence="2 3">
    <name type="scientific">Claviceps humidiphila</name>
    <dbReference type="NCBI Taxonomy" id="1294629"/>
    <lineage>
        <taxon>Eukaryota</taxon>
        <taxon>Fungi</taxon>
        <taxon>Dikarya</taxon>
        <taxon>Ascomycota</taxon>
        <taxon>Pezizomycotina</taxon>
        <taxon>Sordariomycetes</taxon>
        <taxon>Hypocreomycetidae</taxon>
        <taxon>Hypocreales</taxon>
        <taxon>Clavicipitaceae</taxon>
        <taxon>Claviceps</taxon>
    </lineage>
</organism>
<comment type="caution">
    <text evidence="2">The sequence shown here is derived from an EMBL/GenBank/DDBJ whole genome shotgun (WGS) entry which is preliminary data.</text>
</comment>
<name>A0A9P7Q5P7_9HYPO</name>
<evidence type="ECO:0000313" key="2">
    <source>
        <dbReference type="EMBL" id="KAG6120873.1"/>
    </source>
</evidence>
<keyword evidence="1" id="KW-1133">Transmembrane helix</keyword>